<keyword evidence="1" id="KW-0472">Membrane</keyword>
<dbReference type="EMBL" id="CP137640">
    <property type="protein sequence ID" value="WVX84512.1"/>
    <property type="molecule type" value="Genomic_DNA"/>
</dbReference>
<evidence type="ECO:0000313" key="3">
    <source>
        <dbReference type="Proteomes" id="UP001357223"/>
    </source>
</evidence>
<feature type="transmembrane region" description="Helical" evidence="1">
    <location>
        <begin position="6"/>
        <end position="25"/>
    </location>
</feature>
<protein>
    <submittedName>
        <fullName evidence="2">Uncharacterized protein</fullName>
    </submittedName>
</protein>
<organism evidence="2 3">
    <name type="scientific">Niallia oryzisoli</name>
    <dbReference type="NCBI Taxonomy" id="1737571"/>
    <lineage>
        <taxon>Bacteria</taxon>
        <taxon>Bacillati</taxon>
        <taxon>Bacillota</taxon>
        <taxon>Bacilli</taxon>
        <taxon>Bacillales</taxon>
        <taxon>Bacillaceae</taxon>
        <taxon>Niallia</taxon>
    </lineage>
</organism>
<accession>A0ABZ2CL51</accession>
<dbReference type="Proteomes" id="UP001357223">
    <property type="component" value="Chromosome"/>
</dbReference>
<reference evidence="2 3" key="1">
    <citation type="submission" date="2023-10" db="EMBL/GenBank/DDBJ databases">
        <title>Niallia locisalis sp.nov. isolated from a salt pond sample.</title>
        <authorList>
            <person name="Li X.-J."/>
            <person name="Dong L."/>
        </authorList>
    </citation>
    <scope>NUCLEOTIDE SEQUENCE [LARGE SCALE GENOMIC DNA]</scope>
    <source>
        <strain evidence="2 3">DSM 29761</strain>
    </source>
</reference>
<feature type="transmembrane region" description="Helical" evidence="1">
    <location>
        <begin position="37"/>
        <end position="58"/>
    </location>
</feature>
<dbReference type="RefSeq" id="WP_338453386.1">
    <property type="nucleotide sequence ID" value="NZ_CP137640.1"/>
</dbReference>
<keyword evidence="1" id="KW-0812">Transmembrane</keyword>
<sequence>MTVAGIGGFFLVFIEAYIVLILKGYHSIDFDGIRPFVSIWSLNFFLLFSIFTSIKPWVSKRMSKYQESSLKDNL</sequence>
<proteinExistence type="predicted"/>
<gene>
    <name evidence="2" type="ORF">R4Z09_28875</name>
</gene>
<name>A0ABZ2CL51_9BACI</name>
<keyword evidence="1" id="KW-1133">Transmembrane helix</keyword>
<evidence type="ECO:0000313" key="2">
    <source>
        <dbReference type="EMBL" id="WVX84512.1"/>
    </source>
</evidence>
<evidence type="ECO:0000256" key="1">
    <source>
        <dbReference type="SAM" id="Phobius"/>
    </source>
</evidence>
<keyword evidence="3" id="KW-1185">Reference proteome</keyword>